<keyword evidence="4" id="KW-0493">Microtubule</keyword>
<evidence type="ECO:0000313" key="10">
    <source>
        <dbReference type="EMBL" id="CAK9052233.1"/>
    </source>
</evidence>
<comment type="similarity">
    <text evidence="2">Belongs to the kinesin light chain family.</text>
</comment>
<accession>A0ABP0MM96</accession>
<comment type="subcellular location">
    <subcellularLocation>
        <location evidence="1">Cytoplasm</location>
        <location evidence="1">Cytoskeleton</location>
    </subcellularLocation>
</comment>
<keyword evidence="8" id="KW-0505">Motor protein</keyword>
<evidence type="ECO:0000256" key="2">
    <source>
        <dbReference type="ARBA" id="ARBA00009622"/>
    </source>
</evidence>
<organism evidence="10 11">
    <name type="scientific">Durusdinium trenchii</name>
    <dbReference type="NCBI Taxonomy" id="1381693"/>
    <lineage>
        <taxon>Eukaryota</taxon>
        <taxon>Sar</taxon>
        <taxon>Alveolata</taxon>
        <taxon>Dinophyceae</taxon>
        <taxon>Suessiales</taxon>
        <taxon>Symbiodiniaceae</taxon>
        <taxon>Durusdinium</taxon>
    </lineage>
</organism>
<evidence type="ECO:0000256" key="8">
    <source>
        <dbReference type="ARBA" id="ARBA00023175"/>
    </source>
</evidence>
<keyword evidence="3" id="KW-0963">Cytoplasm</keyword>
<keyword evidence="6" id="KW-0802">TPR repeat</keyword>
<evidence type="ECO:0008006" key="12">
    <source>
        <dbReference type="Google" id="ProtNLM"/>
    </source>
</evidence>
<dbReference type="PANTHER" id="PTHR45783">
    <property type="entry name" value="KINESIN LIGHT CHAIN"/>
    <property type="match status" value="1"/>
</dbReference>
<dbReference type="SMART" id="SM00028">
    <property type="entry name" value="TPR"/>
    <property type="match status" value="5"/>
</dbReference>
<evidence type="ECO:0000313" key="11">
    <source>
        <dbReference type="Proteomes" id="UP001642484"/>
    </source>
</evidence>
<dbReference type="PANTHER" id="PTHR45783:SF3">
    <property type="entry name" value="KINESIN LIGHT CHAIN"/>
    <property type="match status" value="1"/>
</dbReference>
<dbReference type="SUPFAM" id="SSF48452">
    <property type="entry name" value="TPR-like"/>
    <property type="match status" value="3"/>
</dbReference>
<dbReference type="InterPro" id="IPR019734">
    <property type="entry name" value="TPR_rpt"/>
</dbReference>
<dbReference type="InterPro" id="IPR002151">
    <property type="entry name" value="Kinesin_light"/>
</dbReference>
<evidence type="ECO:0000256" key="1">
    <source>
        <dbReference type="ARBA" id="ARBA00004245"/>
    </source>
</evidence>
<gene>
    <name evidence="10" type="ORF">CCMP2556_LOCUS26377</name>
</gene>
<dbReference type="InterPro" id="IPR011990">
    <property type="entry name" value="TPR-like_helical_dom_sf"/>
</dbReference>
<evidence type="ECO:0000256" key="3">
    <source>
        <dbReference type="ARBA" id="ARBA00022490"/>
    </source>
</evidence>
<sequence length="613" mass="68686">MAALWQVKAIFQSKLGDGSGASLDRQSYIEILQDIGVTLQEAKCLLQEYPEDSWIRVKDFLDIFFTSPEASLKDYFEKGYKKGLVFDHEDYQHDADDWCWVHTRLGVKVWQDILDLTRASDASGVQCVFHYTTELGFRNITDPRKTLVEVFASLITKGEKANAWWGQGVYSVQKPPDEWPDIEALIDNNYRNMLKRDIDLKGREAAVEEYRSRVGFCIPILVNASIAYDVSKRQTPEMAEQGKPVGVNLAGKLLNEDGMPPRQCIVVRAETVEEKVGNARAVLMDALRCRAKAIEERLGSEHSETLKVLSRLATVLAWRGCLAESERLQRRILASHATPATRLTRRGEEAEEAVEALTAMHALAETLKDAGKLTEAEMWSRKALMGCEALLGWRHAETLKSVNMLGLVLWQQGELGDAEVLFRRALEGRETQLGTMHPDTLRSINNLAVLLKNCGKLKEAEVLFWRALDGCERQLGAMHPETLTFVNNLAVLLEKQGKLEEAEPLFRRALEGREVPLGAMRPDTLTSVNNLAALLENQGRLEEAEPLYRRALEGFEAQLGAMHPETLTLANNLGLLLQNQGKLGEAEPLFRRALEGRETQLGFAGEAGQVRRG</sequence>
<evidence type="ECO:0000256" key="9">
    <source>
        <dbReference type="ARBA" id="ARBA00023212"/>
    </source>
</evidence>
<proteinExistence type="inferred from homology"/>
<evidence type="ECO:0000256" key="6">
    <source>
        <dbReference type="ARBA" id="ARBA00022803"/>
    </source>
</evidence>
<name>A0ABP0MM96_9DINO</name>
<evidence type="ECO:0000256" key="7">
    <source>
        <dbReference type="ARBA" id="ARBA00023054"/>
    </source>
</evidence>
<evidence type="ECO:0000256" key="4">
    <source>
        <dbReference type="ARBA" id="ARBA00022701"/>
    </source>
</evidence>
<keyword evidence="7" id="KW-0175">Coiled coil</keyword>
<dbReference type="Pfam" id="PF13424">
    <property type="entry name" value="TPR_12"/>
    <property type="match status" value="3"/>
</dbReference>
<dbReference type="Proteomes" id="UP001642484">
    <property type="component" value="Unassembled WGS sequence"/>
</dbReference>
<dbReference type="PRINTS" id="PR00381">
    <property type="entry name" value="KINESINLIGHT"/>
</dbReference>
<keyword evidence="5" id="KW-0677">Repeat</keyword>
<protein>
    <recommendedName>
        <fullName evidence="12">Kinesin light chain</fullName>
    </recommendedName>
</protein>
<comment type="caution">
    <text evidence="10">The sequence shown here is derived from an EMBL/GenBank/DDBJ whole genome shotgun (WGS) entry which is preliminary data.</text>
</comment>
<reference evidence="10 11" key="1">
    <citation type="submission" date="2024-02" db="EMBL/GenBank/DDBJ databases">
        <authorList>
            <person name="Chen Y."/>
            <person name="Shah S."/>
            <person name="Dougan E. K."/>
            <person name="Thang M."/>
            <person name="Chan C."/>
        </authorList>
    </citation>
    <scope>NUCLEOTIDE SEQUENCE [LARGE SCALE GENOMIC DNA]</scope>
</reference>
<keyword evidence="9" id="KW-0206">Cytoskeleton</keyword>
<dbReference type="Gene3D" id="1.25.40.10">
    <property type="entry name" value="Tetratricopeptide repeat domain"/>
    <property type="match status" value="2"/>
</dbReference>
<dbReference type="EMBL" id="CAXAMN010018335">
    <property type="protein sequence ID" value="CAK9052233.1"/>
    <property type="molecule type" value="Genomic_DNA"/>
</dbReference>
<keyword evidence="11" id="KW-1185">Reference proteome</keyword>
<evidence type="ECO:0000256" key="5">
    <source>
        <dbReference type="ARBA" id="ARBA00022737"/>
    </source>
</evidence>